<feature type="transmembrane region" description="Helical" evidence="7">
    <location>
        <begin position="278"/>
        <end position="294"/>
    </location>
</feature>
<organism evidence="9 10">
    <name type="scientific">Pseudomonas koreensis</name>
    <dbReference type="NCBI Taxonomy" id="198620"/>
    <lineage>
        <taxon>Bacteria</taxon>
        <taxon>Pseudomonadati</taxon>
        <taxon>Pseudomonadota</taxon>
        <taxon>Gammaproteobacteria</taxon>
        <taxon>Pseudomonadales</taxon>
        <taxon>Pseudomonadaceae</taxon>
        <taxon>Pseudomonas</taxon>
    </lineage>
</organism>
<reference evidence="9" key="1">
    <citation type="submission" date="2022-09" db="EMBL/GenBank/DDBJ databases">
        <authorList>
            <person name="Cesa-Luna C."/>
            <person name="Girard L."/>
            <person name="Lood C."/>
            <person name="Hofte M."/>
            <person name="De Mot R."/>
        </authorList>
    </citation>
    <scope>NUCLEOTIDE SEQUENCE</scope>
    <source>
        <strain evidence="9">B1M3-32</strain>
    </source>
</reference>
<feature type="transmembrane region" description="Helical" evidence="7">
    <location>
        <begin position="47"/>
        <end position="67"/>
    </location>
</feature>
<keyword evidence="6 7" id="KW-0472">Membrane</keyword>
<evidence type="ECO:0000256" key="1">
    <source>
        <dbReference type="ARBA" id="ARBA00004651"/>
    </source>
</evidence>
<feature type="transmembrane region" description="Helical" evidence="7">
    <location>
        <begin position="79"/>
        <end position="106"/>
    </location>
</feature>
<keyword evidence="4 7" id="KW-0812">Transmembrane</keyword>
<protein>
    <submittedName>
        <fullName evidence="9">MFS transporter</fullName>
    </submittedName>
</protein>
<keyword evidence="2" id="KW-0813">Transport</keyword>
<dbReference type="PANTHER" id="PTHR23517">
    <property type="entry name" value="RESISTANCE PROTEIN MDTM, PUTATIVE-RELATED-RELATED"/>
    <property type="match status" value="1"/>
</dbReference>
<feature type="transmembrane region" description="Helical" evidence="7">
    <location>
        <begin position="173"/>
        <end position="200"/>
    </location>
</feature>
<comment type="caution">
    <text evidence="9">The sequence shown here is derived from an EMBL/GenBank/DDBJ whole genome shotgun (WGS) entry which is preliminary data.</text>
</comment>
<feature type="transmembrane region" description="Helical" evidence="7">
    <location>
        <begin position="247"/>
        <end position="266"/>
    </location>
</feature>
<name>A0A9X3BA03_9PSED</name>
<feature type="transmembrane region" description="Helical" evidence="7">
    <location>
        <begin position="221"/>
        <end position="241"/>
    </location>
</feature>
<gene>
    <name evidence="9" type="ORF">OC940_04315</name>
</gene>
<dbReference type="AlphaFoldDB" id="A0A9X3BA03"/>
<feature type="domain" description="Major facilitator superfamily (MFS) profile" evidence="8">
    <location>
        <begin position="12"/>
        <end position="390"/>
    </location>
</feature>
<feature type="transmembrane region" description="Helical" evidence="7">
    <location>
        <begin position="362"/>
        <end position="385"/>
    </location>
</feature>
<evidence type="ECO:0000256" key="4">
    <source>
        <dbReference type="ARBA" id="ARBA00022692"/>
    </source>
</evidence>
<dbReference type="Pfam" id="PF07690">
    <property type="entry name" value="MFS_1"/>
    <property type="match status" value="1"/>
</dbReference>
<evidence type="ECO:0000256" key="6">
    <source>
        <dbReference type="ARBA" id="ARBA00023136"/>
    </source>
</evidence>
<evidence type="ECO:0000259" key="8">
    <source>
        <dbReference type="PROSITE" id="PS50850"/>
    </source>
</evidence>
<evidence type="ECO:0000256" key="7">
    <source>
        <dbReference type="SAM" id="Phobius"/>
    </source>
</evidence>
<feature type="transmembrane region" description="Helical" evidence="7">
    <location>
        <begin position="12"/>
        <end position="35"/>
    </location>
</feature>
<dbReference type="EMBL" id="JAOSKY010000002">
    <property type="protein sequence ID" value="MCU7247024.1"/>
    <property type="molecule type" value="Genomic_DNA"/>
</dbReference>
<dbReference type="RefSeq" id="WP_217829799.1">
    <property type="nucleotide sequence ID" value="NZ_JAOSKY010000002.1"/>
</dbReference>
<keyword evidence="3" id="KW-1003">Cell membrane</keyword>
<dbReference type="GO" id="GO:0005886">
    <property type="term" value="C:plasma membrane"/>
    <property type="evidence" value="ECO:0007669"/>
    <property type="project" value="UniProtKB-SubCell"/>
</dbReference>
<feature type="transmembrane region" description="Helical" evidence="7">
    <location>
        <begin position="112"/>
        <end position="135"/>
    </location>
</feature>
<comment type="subcellular location">
    <subcellularLocation>
        <location evidence="1">Cell membrane</location>
        <topology evidence="1">Multi-pass membrane protein</topology>
    </subcellularLocation>
</comment>
<feature type="transmembrane region" description="Helical" evidence="7">
    <location>
        <begin position="144"/>
        <end position="167"/>
    </location>
</feature>
<evidence type="ECO:0000256" key="2">
    <source>
        <dbReference type="ARBA" id="ARBA00022448"/>
    </source>
</evidence>
<proteinExistence type="predicted"/>
<evidence type="ECO:0000313" key="9">
    <source>
        <dbReference type="EMBL" id="MCU7247024.1"/>
    </source>
</evidence>
<dbReference type="GO" id="GO:0022857">
    <property type="term" value="F:transmembrane transporter activity"/>
    <property type="evidence" value="ECO:0007669"/>
    <property type="project" value="InterPro"/>
</dbReference>
<evidence type="ECO:0000256" key="3">
    <source>
        <dbReference type="ARBA" id="ARBA00022475"/>
    </source>
</evidence>
<sequence length="402" mass="42346">MSGVSIKKNLGFLIWMAIALFISYLAIAMSMSAFSLYITQSKGMGDVAAGVVVSLPFLATIFSRGWAGRFSDTYGVQKTAFLGAGVLTTSSIICLASSLLVSMPILEFTTLLTGRALLGVGESLALVAILSWCILSSGDSRTGLVMSIIGAGIYSSLAVGAPVGIWLMDSFGFRSLMLSCAIAPMVSVFMLCFIAAPKVLNKPQSYTMYNAVRIIWKHGAIVGLQGVGFAVIGAFFPLYFHFKGWEWAGLGISFFGIGFVLVRVLLGGLPDRIGGKKVALISLVVEIAGLVLIWSSLNPIYALAGALFTGMGCSLVFPSMGSDALKRIPADMKGVAIGSFVAFQDLAYGLTGPLAGCLAQQFGYASVFMFGFLSAGLAIGIATTLKNERWVSNQKQPVSLEA</sequence>
<reference evidence="9" key="2">
    <citation type="journal article" date="2023" name="mSystems">
        <title>Charting the Lipopeptidome of Nonpathogenic Pseudomonas.</title>
        <authorList>
            <person name="Cesa-Luna C."/>
            <person name="Geudens N."/>
            <person name="Girard L."/>
            <person name="De Roo V."/>
            <person name="Maklad H.R."/>
            <person name="Martins J.C."/>
            <person name="Hofte M."/>
            <person name="De Mot R."/>
        </authorList>
    </citation>
    <scope>NUCLEOTIDE SEQUENCE</scope>
    <source>
        <strain evidence="9">B1M3-32</strain>
    </source>
</reference>
<feature type="transmembrane region" description="Helical" evidence="7">
    <location>
        <begin position="332"/>
        <end position="350"/>
    </location>
</feature>
<dbReference type="PANTHER" id="PTHR23517:SF1">
    <property type="match status" value="1"/>
</dbReference>
<feature type="transmembrane region" description="Helical" evidence="7">
    <location>
        <begin position="300"/>
        <end position="320"/>
    </location>
</feature>
<evidence type="ECO:0000313" key="10">
    <source>
        <dbReference type="Proteomes" id="UP001139955"/>
    </source>
</evidence>
<keyword evidence="5 7" id="KW-1133">Transmembrane helix</keyword>
<accession>A0A9X3BA03</accession>
<dbReference type="Proteomes" id="UP001139955">
    <property type="component" value="Unassembled WGS sequence"/>
</dbReference>
<dbReference type="InterPro" id="IPR011701">
    <property type="entry name" value="MFS"/>
</dbReference>
<dbReference type="PROSITE" id="PS50850">
    <property type="entry name" value="MFS"/>
    <property type="match status" value="1"/>
</dbReference>
<dbReference type="InterPro" id="IPR020846">
    <property type="entry name" value="MFS_dom"/>
</dbReference>
<keyword evidence="10" id="KW-1185">Reference proteome</keyword>
<dbReference type="InterPro" id="IPR050171">
    <property type="entry name" value="MFS_Transporters"/>
</dbReference>
<evidence type="ECO:0000256" key="5">
    <source>
        <dbReference type="ARBA" id="ARBA00022989"/>
    </source>
</evidence>